<dbReference type="SUPFAM" id="SSF53756">
    <property type="entry name" value="UDP-Glycosyltransferase/glycogen phosphorylase"/>
    <property type="match status" value="1"/>
</dbReference>
<evidence type="ECO:0000313" key="4">
    <source>
        <dbReference type="EMBL" id="HFM97599.1"/>
    </source>
</evidence>
<dbReference type="AlphaFoldDB" id="A0A7C3PEJ0"/>
<dbReference type="CDD" id="cd03801">
    <property type="entry name" value="GT4_PimA-like"/>
    <property type="match status" value="1"/>
</dbReference>
<dbReference type="NCBIfam" id="TIGR01444">
    <property type="entry name" value="fkbM_fam"/>
    <property type="match status" value="1"/>
</dbReference>
<accession>A0A7C3PEJ0</accession>
<organism evidence="4">
    <name type="scientific">Oscillatoriales cyanobacterium SpSt-418</name>
    <dbReference type="NCBI Taxonomy" id="2282169"/>
    <lineage>
        <taxon>Bacteria</taxon>
        <taxon>Bacillati</taxon>
        <taxon>Cyanobacteriota</taxon>
        <taxon>Cyanophyceae</taxon>
        <taxon>Oscillatoriophycideae</taxon>
        <taxon>Oscillatoriales</taxon>
    </lineage>
</organism>
<dbReference type="InterPro" id="IPR006342">
    <property type="entry name" value="FkbM_mtfrase"/>
</dbReference>
<gene>
    <name evidence="4" type="ORF">ENR64_07485</name>
</gene>
<dbReference type="InterPro" id="IPR029063">
    <property type="entry name" value="SAM-dependent_MTases_sf"/>
</dbReference>
<protein>
    <submittedName>
        <fullName evidence="4">FkbM family methyltransferase</fullName>
    </submittedName>
</protein>
<feature type="domain" description="Glycosyltransferase subfamily 4-like N-terminal" evidence="3">
    <location>
        <begin position="20"/>
        <end position="186"/>
    </location>
</feature>
<reference evidence="4" key="1">
    <citation type="journal article" date="2020" name="mSystems">
        <title>Genome- and Community-Level Interaction Insights into Carbon Utilization and Element Cycling Functions of Hydrothermarchaeota in Hydrothermal Sediment.</title>
        <authorList>
            <person name="Zhou Z."/>
            <person name="Liu Y."/>
            <person name="Xu W."/>
            <person name="Pan J."/>
            <person name="Luo Z.H."/>
            <person name="Li M."/>
        </authorList>
    </citation>
    <scope>NUCLEOTIDE SEQUENCE [LARGE SCALE GENOMIC DNA]</scope>
    <source>
        <strain evidence="4">SpSt-418</strain>
    </source>
</reference>
<evidence type="ECO:0000259" key="2">
    <source>
        <dbReference type="Pfam" id="PF05050"/>
    </source>
</evidence>
<name>A0A7C3PEJ0_9CYAN</name>
<sequence>MTRSRRILIINNLYPPQVLGGYERSIADFARILNHQGHSVLVLTTDNPEFETEHLSQRYPDPTVERCLTLCGQWKRGGSSSWFDDETVEQITHQNLATLAQRLQTFQPEICLVGNIDFLGPAIVHLLLESGVPVVHYVMNKAPGYALEVAPHHPSHRYVTCSDWVTKTLLEAGYPAETAATIYPGAVVEEFYRETLPPRDRLRIAYASIVMPYKGIDVLVEALSLLNAMGIDFSATIAGDTLQPEFVETLKAFIASEGFGDRVSFVGGLSRQQLSEMFQTHNVLAFPSRFQEPFGISQIEAMAAGLALVTSGTGGAAEIVESGVDGIIFESENPLSLAESLFYLSANPTEWEAIARKGQQKAITQFTQHRAVEQLLEVFEQMMTEQHREKTYQIGAFALTLPLDHKLDVYQANWKRYDTALGYISQAIFEKYPDHTAIDIGANVGDTAALIRTYNKEVPLLCVEGNPEFITYLESNTQQLGNVQIATCFIGEDNQAVDLNQISSQSGTASVVNATQAQSSKTIPMQSLTKLLQEHPQFQTAKLLKIDTDGYDFTIIQTSLPILASHQPVLFFEYDPFITPTGVSDSLKTVEALITVGYERFIVYDNFGNYLLSLSATDRDRFCDLNAYLKSSRYKSGKVIIYYFDICAFSQQDVDLFEQIRQKELSD</sequence>
<dbReference type="Pfam" id="PF00534">
    <property type="entry name" value="Glycos_transf_1"/>
    <property type="match status" value="1"/>
</dbReference>
<feature type="domain" description="Glycosyl transferase family 1" evidence="1">
    <location>
        <begin position="193"/>
        <end position="359"/>
    </location>
</feature>
<dbReference type="InterPro" id="IPR028098">
    <property type="entry name" value="Glyco_trans_4-like_N"/>
</dbReference>
<dbReference type="EMBL" id="DSRU01000093">
    <property type="protein sequence ID" value="HFM97599.1"/>
    <property type="molecule type" value="Genomic_DNA"/>
</dbReference>
<dbReference type="GO" id="GO:0016757">
    <property type="term" value="F:glycosyltransferase activity"/>
    <property type="evidence" value="ECO:0007669"/>
    <property type="project" value="InterPro"/>
</dbReference>
<keyword evidence="4" id="KW-0489">Methyltransferase</keyword>
<dbReference type="SUPFAM" id="SSF53335">
    <property type="entry name" value="S-adenosyl-L-methionine-dependent methyltransferases"/>
    <property type="match status" value="1"/>
</dbReference>
<evidence type="ECO:0000259" key="1">
    <source>
        <dbReference type="Pfam" id="PF00534"/>
    </source>
</evidence>
<dbReference type="Gene3D" id="3.40.50.2000">
    <property type="entry name" value="Glycogen Phosphorylase B"/>
    <property type="match status" value="2"/>
</dbReference>
<dbReference type="Pfam" id="PF05050">
    <property type="entry name" value="Methyltransf_21"/>
    <property type="match status" value="1"/>
</dbReference>
<dbReference type="GO" id="GO:0008168">
    <property type="term" value="F:methyltransferase activity"/>
    <property type="evidence" value="ECO:0007669"/>
    <property type="project" value="UniProtKB-KW"/>
</dbReference>
<dbReference type="InterPro" id="IPR001296">
    <property type="entry name" value="Glyco_trans_1"/>
</dbReference>
<proteinExistence type="predicted"/>
<keyword evidence="4" id="KW-0808">Transferase</keyword>
<dbReference type="GO" id="GO:0032259">
    <property type="term" value="P:methylation"/>
    <property type="evidence" value="ECO:0007669"/>
    <property type="project" value="UniProtKB-KW"/>
</dbReference>
<dbReference type="Gene3D" id="3.40.50.150">
    <property type="entry name" value="Vaccinia Virus protein VP39"/>
    <property type="match status" value="1"/>
</dbReference>
<feature type="domain" description="Methyltransferase FkbM" evidence="2">
    <location>
        <begin position="439"/>
        <end position="580"/>
    </location>
</feature>
<evidence type="ECO:0000259" key="3">
    <source>
        <dbReference type="Pfam" id="PF13439"/>
    </source>
</evidence>
<dbReference type="Pfam" id="PF13439">
    <property type="entry name" value="Glyco_transf_4"/>
    <property type="match status" value="1"/>
</dbReference>
<comment type="caution">
    <text evidence="4">The sequence shown here is derived from an EMBL/GenBank/DDBJ whole genome shotgun (WGS) entry which is preliminary data.</text>
</comment>
<dbReference type="PANTHER" id="PTHR12526">
    <property type="entry name" value="GLYCOSYLTRANSFERASE"/>
    <property type="match status" value="1"/>
</dbReference>